<dbReference type="RefSeq" id="WP_106057677.1">
    <property type="nucleotide sequence ID" value="NZ_CP027228.1"/>
</dbReference>
<name>A0A2S0L5R5_9FIRM</name>
<keyword evidence="1" id="KW-0175">Coiled coil</keyword>
<dbReference type="Proteomes" id="UP000237883">
    <property type="component" value="Chromosome"/>
</dbReference>
<evidence type="ECO:0000256" key="1">
    <source>
        <dbReference type="SAM" id="Coils"/>
    </source>
</evidence>
<accession>A0A2S0L5R5</accession>
<protein>
    <submittedName>
        <fullName evidence="2">Uncharacterized protein</fullName>
    </submittedName>
</protein>
<dbReference type="AlphaFoldDB" id="A0A2S0L5R5"/>
<proteinExistence type="predicted"/>
<dbReference type="GeneID" id="78392024"/>
<reference evidence="3" key="1">
    <citation type="submission" date="2018-02" db="EMBL/GenBank/DDBJ databases">
        <authorList>
            <person name="Holder M.E."/>
            <person name="Ajami N.J."/>
            <person name="Petrosino J.F."/>
        </authorList>
    </citation>
    <scope>NUCLEOTIDE SEQUENCE [LARGE SCALE GENOMIC DNA]</scope>
    <source>
        <strain evidence="3">CCUG 47132</strain>
    </source>
</reference>
<dbReference type="KEGG" id="mdv:C5Q96_07070"/>
<dbReference type="EMBL" id="CP027228">
    <property type="protein sequence ID" value="AVM48622.1"/>
    <property type="molecule type" value="Genomic_DNA"/>
</dbReference>
<gene>
    <name evidence="2" type="ORF">C5Q96_07070</name>
</gene>
<keyword evidence="3" id="KW-1185">Reference proteome</keyword>
<evidence type="ECO:0000313" key="2">
    <source>
        <dbReference type="EMBL" id="AVM48622.1"/>
    </source>
</evidence>
<feature type="coiled-coil region" evidence="1">
    <location>
        <begin position="8"/>
        <end position="42"/>
    </location>
</feature>
<evidence type="ECO:0000313" key="3">
    <source>
        <dbReference type="Proteomes" id="UP000237883"/>
    </source>
</evidence>
<organism evidence="2 3">
    <name type="scientific">Mogibacterium diversum</name>
    <dbReference type="NCBI Taxonomy" id="114527"/>
    <lineage>
        <taxon>Bacteria</taxon>
        <taxon>Bacillati</taxon>
        <taxon>Bacillota</taxon>
        <taxon>Clostridia</taxon>
        <taxon>Peptostreptococcales</taxon>
        <taxon>Anaerovoracaceae</taxon>
        <taxon>Mogibacterium</taxon>
    </lineage>
</organism>
<sequence>MESPITKLRATEKMLEETRNELARTREELHNAKKRIEEVTANRRSGYVGKNITLPDYVLKEAQIITEIQELLADEIKAQLSKGACTREVAQLVESLAKLK</sequence>